<accession>A0ABW4GGN1</accession>
<name>A0ABW4GGN1_9ACTN</name>
<dbReference type="SUPFAM" id="SSF52540">
    <property type="entry name" value="P-loop containing nucleoside triphosphate hydrolases"/>
    <property type="match status" value="1"/>
</dbReference>
<dbReference type="PANTHER" id="PTHR36978:SF4">
    <property type="entry name" value="P-LOOP CONTAINING NUCLEOSIDE TRIPHOSPHATE HYDROLASE PROTEIN"/>
    <property type="match status" value="1"/>
</dbReference>
<gene>
    <name evidence="1" type="ORF">ACFSJ0_33330</name>
</gene>
<sequence>MLKVIGAGFPRTGTSSMKAALERLGFGPCYHMYEVLTHPEHVDRWAAVAAGESADWDQVFEGYQSAQDWPASGFWREQAAAYPDAKVILTVRDPQRWYVSMQNLLANGPRRLQTMDPSQLPPVAATIFASMRRMGPVMSRIGQDTFGKDWTFEGGLPPEEIAIEAYHRHVATVQASLPASRLLVFDVREGWAPLCEFLDVEVPADEPFPHLNDSESMQRMLDGLMAGEGVNSPFGQSH</sequence>
<keyword evidence="2" id="KW-1185">Reference proteome</keyword>
<dbReference type="Proteomes" id="UP001597097">
    <property type="component" value="Unassembled WGS sequence"/>
</dbReference>
<comment type="caution">
    <text evidence="1">The sequence shown here is derived from an EMBL/GenBank/DDBJ whole genome shotgun (WGS) entry which is preliminary data.</text>
</comment>
<organism evidence="1 2">
    <name type="scientific">Nonomuraea guangzhouensis</name>
    <dbReference type="NCBI Taxonomy" id="1291555"/>
    <lineage>
        <taxon>Bacteria</taxon>
        <taxon>Bacillati</taxon>
        <taxon>Actinomycetota</taxon>
        <taxon>Actinomycetes</taxon>
        <taxon>Streptosporangiales</taxon>
        <taxon>Streptosporangiaceae</taxon>
        <taxon>Nonomuraea</taxon>
    </lineage>
</organism>
<reference evidence="2" key="1">
    <citation type="journal article" date="2019" name="Int. J. Syst. Evol. Microbiol.">
        <title>The Global Catalogue of Microorganisms (GCM) 10K type strain sequencing project: providing services to taxonomists for standard genome sequencing and annotation.</title>
        <authorList>
            <consortium name="The Broad Institute Genomics Platform"/>
            <consortium name="The Broad Institute Genome Sequencing Center for Infectious Disease"/>
            <person name="Wu L."/>
            <person name="Ma J."/>
        </authorList>
    </citation>
    <scope>NUCLEOTIDE SEQUENCE [LARGE SCALE GENOMIC DNA]</scope>
    <source>
        <strain evidence="2">CGMCC 1.15399</strain>
    </source>
</reference>
<protein>
    <submittedName>
        <fullName evidence="1">Sulfotransferase family protein</fullName>
        <ecNumber evidence="1">2.8.2.-</ecNumber>
    </submittedName>
</protein>
<dbReference type="EMBL" id="JBHUCM010000031">
    <property type="protein sequence ID" value="MFD1541973.1"/>
    <property type="molecule type" value="Genomic_DNA"/>
</dbReference>
<dbReference type="Gene3D" id="3.40.50.300">
    <property type="entry name" value="P-loop containing nucleotide triphosphate hydrolases"/>
    <property type="match status" value="1"/>
</dbReference>
<keyword evidence="1" id="KW-0808">Transferase</keyword>
<dbReference type="GO" id="GO:0016740">
    <property type="term" value="F:transferase activity"/>
    <property type="evidence" value="ECO:0007669"/>
    <property type="project" value="UniProtKB-KW"/>
</dbReference>
<evidence type="ECO:0000313" key="1">
    <source>
        <dbReference type="EMBL" id="MFD1541973.1"/>
    </source>
</evidence>
<dbReference type="Pfam" id="PF17784">
    <property type="entry name" value="Sulfotransfer_4"/>
    <property type="match status" value="1"/>
</dbReference>
<dbReference type="InterPro" id="IPR027417">
    <property type="entry name" value="P-loop_NTPase"/>
</dbReference>
<dbReference type="PANTHER" id="PTHR36978">
    <property type="entry name" value="P-LOOP CONTAINING NUCLEOTIDE TRIPHOSPHATE HYDROLASE"/>
    <property type="match status" value="1"/>
</dbReference>
<evidence type="ECO:0000313" key="2">
    <source>
        <dbReference type="Proteomes" id="UP001597097"/>
    </source>
</evidence>
<dbReference type="InterPro" id="IPR040632">
    <property type="entry name" value="Sulfotransfer_4"/>
</dbReference>
<dbReference type="EC" id="2.8.2.-" evidence="1"/>
<proteinExistence type="predicted"/>
<dbReference type="RefSeq" id="WP_246653196.1">
    <property type="nucleotide sequence ID" value="NZ_JAHKRM010000026.1"/>
</dbReference>